<proteinExistence type="predicted"/>
<comment type="caution">
    <text evidence="1">The sequence shown here is derived from an EMBL/GenBank/DDBJ whole genome shotgun (WGS) entry which is preliminary data.</text>
</comment>
<evidence type="ECO:0008006" key="3">
    <source>
        <dbReference type="Google" id="ProtNLM"/>
    </source>
</evidence>
<evidence type="ECO:0000313" key="1">
    <source>
        <dbReference type="EMBL" id="GMS82524.1"/>
    </source>
</evidence>
<sequence length="310" mass="32821">ALNFFAGSEPIIAANASVYQFIHTVPSIVAGKLVFVCPTGAALGYPMGEKTLSIEPDMKLSCESAGWWVKSPNRVDGAINTLEIGCFKEIPTSIPSAPVSTVPKTACGCWYKPSACRICDKQKLFVLEGQGALSGQCTLGCANGYIFEGGEVNMISCKQGAWIGSSRSQTSVTVPYYGAFGYITASCVPAPTPEKCSLPYNTFACEGCDANKLIGLASPKSSLGCVLACDKDYRILVLNPTKTSPTAVIRAQEAVAESGFFTVYPLGDVKNSIRVNWTGLDKYSCEPVTADPTIPVKVIDTTTPTLPHSP</sequence>
<reference evidence="1" key="1">
    <citation type="submission" date="2023-10" db="EMBL/GenBank/DDBJ databases">
        <title>Genome assembly of Pristionchus species.</title>
        <authorList>
            <person name="Yoshida K."/>
            <person name="Sommer R.J."/>
        </authorList>
    </citation>
    <scope>NUCLEOTIDE SEQUENCE</scope>
    <source>
        <strain evidence="1">RS0144</strain>
    </source>
</reference>
<organism evidence="1 2">
    <name type="scientific">Pristionchus entomophagus</name>
    <dbReference type="NCBI Taxonomy" id="358040"/>
    <lineage>
        <taxon>Eukaryota</taxon>
        <taxon>Metazoa</taxon>
        <taxon>Ecdysozoa</taxon>
        <taxon>Nematoda</taxon>
        <taxon>Chromadorea</taxon>
        <taxon>Rhabditida</taxon>
        <taxon>Rhabditina</taxon>
        <taxon>Diplogasteromorpha</taxon>
        <taxon>Diplogasteroidea</taxon>
        <taxon>Neodiplogasteridae</taxon>
        <taxon>Pristionchus</taxon>
    </lineage>
</organism>
<dbReference type="EMBL" id="BTSX01000002">
    <property type="protein sequence ID" value="GMS82524.1"/>
    <property type="molecule type" value="Genomic_DNA"/>
</dbReference>
<dbReference type="Proteomes" id="UP001432027">
    <property type="component" value="Unassembled WGS sequence"/>
</dbReference>
<dbReference type="AlphaFoldDB" id="A0AAV5SQT1"/>
<accession>A0AAV5SQT1</accession>
<keyword evidence="2" id="KW-1185">Reference proteome</keyword>
<feature type="non-terminal residue" evidence="1">
    <location>
        <position position="310"/>
    </location>
</feature>
<gene>
    <name evidence="1" type="ORF">PENTCL1PPCAC_4699</name>
</gene>
<name>A0AAV5SQT1_9BILA</name>
<protein>
    <recommendedName>
        <fullName evidence="3">Sushi domain-containing protein</fullName>
    </recommendedName>
</protein>
<evidence type="ECO:0000313" key="2">
    <source>
        <dbReference type="Proteomes" id="UP001432027"/>
    </source>
</evidence>
<feature type="non-terminal residue" evidence="1">
    <location>
        <position position="1"/>
    </location>
</feature>